<evidence type="ECO:0000313" key="11">
    <source>
        <dbReference type="Proteomes" id="UP000827721"/>
    </source>
</evidence>
<reference evidence="10 11" key="1">
    <citation type="submission" date="2021-02" db="EMBL/GenBank/DDBJ databases">
        <title>Plant Genome Project.</title>
        <authorList>
            <person name="Zhang R.-G."/>
        </authorList>
    </citation>
    <scope>NUCLEOTIDE SEQUENCE [LARGE SCALE GENOMIC DNA]</scope>
    <source>
        <tissue evidence="10">Leaves</tissue>
    </source>
</reference>
<accession>A0ABQ8I446</accession>
<dbReference type="PANTHER" id="PTHR36766:SF61">
    <property type="entry name" value="NB-ARC DOMAIN DISEASE RESISTANCE PROTEIN"/>
    <property type="match status" value="1"/>
</dbReference>
<feature type="coiled-coil region" evidence="5">
    <location>
        <begin position="35"/>
        <end position="86"/>
    </location>
</feature>
<dbReference type="InterPro" id="IPR058922">
    <property type="entry name" value="WHD_DRP"/>
</dbReference>
<dbReference type="Gene3D" id="1.20.5.4130">
    <property type="match status" value="1"/>
</dbReference>
<dbReference type="Gene3D" id="1.10.8.430">
    <property type="entry name" value="Helical domain of apoptotic protease-activating factors"/>
    <property type="match status" value="1"/>
</dbReference>
<feature type="domain" description="Disease resistance R13L4/SHOC-2-like LRR" evidence="9">
    <location>
        <begin position="567"/>
        <end position="784"/>
    </location>
</feature>
<organism evidence="10 11">
    <name type="scientific">Xanthoceras sorbifolium</name>
    <dbReference type="NCBI Taxonomy" id="99658"/>
    <lineage>
        <taxon>Eukaryota</taxon>
        <taxon>Viridiplantae</taxon>
        <taxon>Streptophyta</taxon>
        <taxon>Embryophyta</taxon>
        <taxon>Tracheophyta</taxon>
        <taxon>Spermatophyta</taxon>
        <taxon>Magnoliopsida</taxon>
        <taxon>eudicotyledons</taxon>
        <taxon>Gunneridae</taxon>
        <taxon>Pentapetalae</taxon>
        <taxon>rosids</taxon>
        <taxon>malvids</taxon>
        <taxon>Sapindales</taxon>
        <taxon>Sapindaceae</taxon>
        <taxon>Xanthoceroideae</taxon>
        <taxon>Xanthoceras</taxon>
    </lineage>
</organism>
<evidence type="ECO:0000313" key="10">
    <source>
        <dbReference type="EMBL" id="KAH7571137.1"/>
    </source>
</evidence>
<proteinExistence type="predicted"/>
<dbReference type="InterPro" id="IPR036388">
    <property type="entry name" value="WH-like_DNA-bd_sf"/>
</dbReference>
<keyword evidence="4" id="KW-0067">ATP-binding</keyword>
<evidence type="ECO:0000259" key="9">
    <source>
        <dbReference type="Pfam" id="PF23598"/>
    </source>
</evidence>
<evidence type="ECO:0000256" key="5">
    <source>
        <dbReference type="SAM" id="Coils"/>
    </source>
</evidence>
<dbReference type="Pfam" id="PF23598">
    <property type="entry name" value="LRR_14"/>
    <property type="match status" value="1"/>
</dbReference>
<keyword evidence="3" id="KW-0611">Plant defense</keyword>
<feature type="domain" description="NB-ARC" evidence="6">
    <location>
        <begin position="174"/>
        <end position="351"/>
    </location>
</feature>
<evidence type="ECO:0000256" key="4">
    <source>
        <dbReference type="ARBA" id="ARBA00022840"/>
    </source>
</evidence>
<dbReference type="Pfam" id="PF18052">
    <property type="entry name" value="Rx_N"/>
    <property type="match status" value="1"/>
</dbReference>
<dbReference type="Gene3D" id="3.80.10.10">
    <property type="entry name" value="Ribonuclease Inhibitor"/>
    <property type="match status" value="2"/>
</dbReference>
<dbReference type="PRINTS" id="PR00364">
    <property type="entry name" value="DISEASERSIST"/>
</dbReference>
<dbReference type="EMBL" id="JAFEMO010000005">
    <property type="protein sequence ID" value="KAH7571137.1"/>
    <property type="molecule type" value="Genomic_DNA"/>
</dbReference>
<dbReference type="InterPro" id="IPR002182">
    <property type="entry name" value="NB-ARC"/>
</dbReference>
<keyword evidence="5" id="KW-0175">Coiled coil</keyword>
<evidence type="ECO:0000259" key="6">
    <source>
        <dbReference type="Pfam" id="PF00931"/>
    </source>
</evidence>
<evidence type="ECO:0000256" key="2">
    <source>
        <dbReference type="ARBA" id="ARBA00022741"/>
    </source>
</evidence>
<dbReference type="SUPFAM" id="SSF52058">
    <property type="entry name" value="L domain-like"/>
    <property type="match status" value="1"/>
</dbReference>
<gene>
    <name evidence="10" type="ORF">JRO89_XS05G0258300</name>
</gene>
<protein>
    <submittedName>
        <fullName evidence="10">Uncharacterized protein</fullName>
    </submittedName>
</protein>
<dbReference type="InterPro" id="IPR041118">
    <property type="entry name" value="Rx_N"/>
</dbReference>
<dbReference type="InterPro" id="IPR027417">
    <property type="entry name" value="P-loop_NTPase"/>
</dbReference>
<dbReference type="InterPro" id="IPR032675">
    <property type="entry name" value="LRR_dom_sf"/>
</dbReference>
<dbReference type="InterPro" id="IPR001611">
    <property type="entry name" value="Leu-rich_rpt"/>
</dbReference>
<keyword evidence="11" id="KW-1185">Reference proteome</keyword>
<feature type="domain" description="Disease resistance protein winged helix" evidence="8">
    <location>
        <begin position="433"/>
        <end position="503"/>
    </location>
</feature>
<dbReference type="Gene3D" id="1.10.10.10">
    <property type="entry name" value="Winged helix-like DNA-binding domain superfamily/Winged helix DNA-binding domain"/>
    <property type="match status" value="1"/>
</dbReference>
<name>A0ABQ8I446_9ROSI</name>
<evidence type="ECO:0000256" key="3">
    <source>
        <dbReference type="ARBA" id="ARBA00022821"/>
    </source>
</evidence>
<sequence length="978" mass="110985">MTEAIVSPIAELLLGKLGSLAYQEVCLIWDVKPDLLKLERTLKTIKAVLLDAEQQQLHNRQLRVWLEELKDVCYDAEDVLDEFEIEALRRQVMVNQGSIAQKVCTYLSWPKSVAFRFTIGHKIKEIRERLDEIAAYKAKFHLTDKVDNQKVEETETKMSTTNISFSDSDIIGRDKEKKEIIELLLQSSDGDQNVSIIPIVGIGGLGKTMLVRSVFNNDRIVEQFDLKIWVDVSYDFVKRNLVKSMIESVTGQSHNEMGSNQLEKLLVDCLDGKRYLIVMDNVWNENVRIWIQLKKLLLGGANGSKIIVTTRSKRVASIMSTTRGGNGYKLKVLSYESCVSLFMRFAFKEEQEKYPNLIKIGEEIVEKCGGVPLVVKSLACLLFSVTDENSWKNVRDTKIWDLAQNVTGLLPVMKPSYSHLQPHLKQCISLSSLFPKDHVFSDFHLISIWMANGLLWSSNEREELENVGVRYLKELESSSFFKEFELFGSHFTFKMHDLMHDLVSSLSQNECLIVNSAGNVIPPKVKHLSFEDANTIREGLPSSLDGLHLRSIFFPINGVMMPGQSFLQSCISRFPLLRLLHLERSDIEVLPATIGDLKHLRYLNLSCNRKIKKLPNSIHKLHKLQTLVFAGCTEIKELPRAIKYLISLRRLSLTTKQNFLPENVIGCLNSLRVLEIHACENLKYLFDDIGRLECLCRLAIVKCPSLLSLPRSIKHLTKLEDLTLSECPNLNLNWSRIEMAEADDSHQDLINSTQLQLRTVSIEGLQNLEELAEWLLHTQTVENLAIRKCLNFMALPESMQNLASLQVLVIEDCPKLSLLPKDMHRLIGLAELIMIGCPTLSERCKKDTGEDWPKIAHIPKCGEKEEAEHFAEAASPSGGVLCRLVVLPFNFALIVAFISKFVVDYFENHAGGKPPVQVLDCTIEVKYMYLRMLMLFVLLLGQGFPGKCQQLLCSQCQVPCTCGEKTSLKEYNDTLSSK</sequence>
<dbReference type="CDD" id="cd14798">
    <property type="entry name" value="RX-CC_like"/>
    <property type="match status" value="1"/>
</dbReference>
<dbReference type="Proteomes" id="UP000827721">
    <property type="component" value="Unassembled WGS sequence"/>
</dbReference>
<feature type="domain" description="Disease resistance N-terminal" evidence="7">
    <location>
        <begin position="12"/>
        <end position="98"/>
    </location>
</feature>
<evidence type="ECO:0000259" key="8">
    <source>
        <dbReference type="Pfam" id="PF23559"/>
    </source>
</evidence>
<dbReference type="PROSITE" id="PS51450">
    <property type="entry name" value="LRR"/>
    <property type="match status" value="1"/>
</dbReference>
<dbReference type="InterPro" id="IPR038005">
    <property type="entry name" value="RX-like_CC"/>
</dbReference>
<evidence type="ECO:0000256" key="1">
    <source>
        <dbReference type="ARBA" id="ARBA00022737"/>
    </source>
</evidence>
<dbReference type="Gene3D" id="3.40.50.300">
    <property type="entry name" value="P-loop containing nucleotide triphosphate hydrolases"/>
    <property type="match status" value="1"/>
</dbReference>
<dbReference type="SUPFAM" id="SSF52540">
    <property type="entry name" value="P-loop containing nucleoside triphosphate hydrolases"/>
    <property type="match status" value="1"/>
</dbReference>
<dbReference type="InterPro" id="IPR042197">
    <property type="entry name" value="Apaf_helical"/>
</dbReference>
<dbReference type="PANTHER" id="PTHR36766">
    <property type="entry name" value="PLANT BROAD-SPECTRUM MILDEW RESISTANCE PROTEIN RPW8"/>
    <property type="match status" value="1"/>
</dbReference>
<comment type="caution">
    <text evidence="10">The sequence shown here is derived from an EMBL/GenBank/DDBJ whole genome shotgun (WGS) entry which is preliminary data.</text>
</comment>
<dbReference type="InterPro" id="IPR055414">
    <property type="entry name" value="LRR_R13L4/SHOC2-like"/>
</dbReference>
<keyword evidence="2" id="KW-0547">Nucleotide-binding</keyword>
<dbReference type="Pfam" id="PF23559">
    <property type="entry name" value="WHD_DRP"/>
    <property type="match status" value="1"/>
</dbReference>
<evidence type="ECO:0000259" key="7">
    <source>
        <dbReference type="Pfam" id="PF18052"/>
    </source>
</evidence>
<keyword evidence="1" id="KW-0677">Repeat</keyword>
<dbReference type="Pfam" id="PF00931">
    <property type="entry name" value="NB-ARC"/>
    <property type="match status" value="1"/>
</dbReference>